<keyword evidence="3" id="KW-1185">Reference proteome</keyword>
<comment type="caution">
    <text evidence="2">The sequence shown here is derived from an EMBL/GenBank/DDBJ whole genome shotgun (WGS) entry which is preliminary data.</text>
</comment>
<feature type="domain" description="PE-PPE" evidence="1">
    <location>
        <begin position="42"/>
        <end position="108"/>
    </location>
</feature>
<dbReference type="AlphaFoldDB" id="A0A1X1Z9U7"/>
<dbReference type="EMBL" id="LQPI01000047">
    <property type="protein sequence ID" value="ORW20102.1"/>
    <property type="molecule type" value="Genomic_DNA"/>
</dbReference>
<evidence type="ECO:0000313" key="2">
    <source>
        <dbReference type="EMBL" id="ORW20102.1"/>
    </source>
</evidence>
<accession>A0A1X1Z9U7</accession>
<dbReference type="InterPro" id="IPR013228">
    <property type="entry name" value="PE-PPE_C"/>
</dbReference>
<name>A0A1X1Z9U7_MYCNO</name>
<sequence>MGGTGMPQPSERYLEAINNLYLQPHGFGGELFSLWTPENVSSTSRAVGEQILYNAVMDEINGGEVDADHPVVVFGYSQSSSISVGLMERLADEGISNDLVRFVLIGSPGTSAIPTDLYRTDVYNYEYDPVAFKPTYFNPLADLNSALGFLYGHSVLLSATPEQVASAIELPTSDPDSLNSYYMITSELLPVLAPLQLIPILGQPLYELLEPVTRILVNLGYGNIDYGWPPGDIDEPAEPGFFPANIDLGDLLSALGNGVQQGISNALASLLDPSTYEIVPLIEHPSLAGLIQEGYIVGAIDTPTPTFSEALTGLLEFFEGFTDTTEYPMPD</sequence>
<gene>
    <name evidence="2" type="ORF">AWC18_12850</name>
</gene>
<dbReference type="Proteomes" id="UP000193108">
    <property type="component" value="Unassembled WGS sequence"/>
</dbReference>
<protein>
    <submittedName>
        <fullName evidence="2">PE-PPE domain-containing protein</fullName>
    </submittedName>
</protein>
<dbReference type="Pfam" id="PF08237">
    <property type="entry name" value="PE-PPE"/>
    <property type="match status" value="2"/>
</dbReference>
<evidence type="ECO:0000259" key="1">
    <source>
        <dbReference type="Pfam" id="PF08237"/>
    </source>
</evidence>
<evidence type="ECO:0000313" key="3">
    <source>
        <dbReference type="Proteomes" id="UP000193108"/>
    </source>
</evidence>
<reference evidence="2 3" key="1">
    <citation type="submission" date="2016-01" db="EMBL/GenBank/DDBJ databases">
        <title>The new phylogeny of the genus Mycobacterium.</title>
        <authorList>
            <person name="Tarcisio F."/>
            <person name="Conor M."/>
            <person name="Antonella G."/>
            <person name="Elisabetta G."/>
            <person name="Giulia F.S."/>
            <person name="Sara T."/>
            <person name="Anna F."/>
            <person name="Clotilde B."/>
            <person name="Roberto B."/>
            <person name="Veronica D.S."/>
            <person name="Fabio R."/>
            <person name="Monica P."/>
            <person name="Olivier J."/>
            <person name="Enrico T."/>
            <person name="Nicola S."/>
        </authorList>
    </citation>
    <scope>NUCLEOTIDE SEQUENCE [LARGE SCALE GENOMIC DNA]</scope>
    <source>
        <strain evidence="2 3">DSM 44164</strain>
    </source>
</reference>
<feature type="domain" description="PE-PPE" evidence="1">
    <location>
        <begin position="111"/>
        <end position="221"/>
    </location>
</feature>
<proteinExistence type="predicted"/>
<organism evidence="2 3">
    <name type="scientific">Mycolicibacter nonchromogenicus</name>
    <name type="common">Mycobacterium nonchromogenicum</name>
    <dbReference type="NCBI Taxonomy" id="1782"/>
    <lineage>
        <taxon>Bacteria</taxon>
        <taxon>Bacillati</taxon>
        <taxon>Actinomycetota</taxon>
        <taxon>Actinomycetes</taxon>
        <taxon>Mycobacteriales</taxon>
        <taxon>Mycobacteriaceae</taxon>
        <taxon>Mycolicibacter</taxon>
    </lineage>
</organism>